<name>A0A0S4JS77_BODSA</name>
<protein>
    <submittedName>
        <fullName evidence="1">Uncharacterized protein</fullName>
    </submittedName>
</protein>
<keyword evidence="2" id="KW-1185">Reference proteome</keyword>
<organism evidence="1 2">
    <name type="scientific">Bodo saltans</name>
    <name type="common">Flagellated protozoan</name>
    <dbReference type="NCBI Taxonomy" id="75058"/>
    <lineage>
        <taxon>Eukaryota</taxon>
        <taxon>Discoba</taxon>
        <taxon>Euglenozoa</taxon>
        <taxon>Kinetoplastea</taxon>
        <taxon>Metakinetoplastina</taxon>
        <taxon>Eubodonida</taxon>
        <taxon>Bodonidae</taxon>
        <taxon>Bodo</taxon>
    </lineage>
</organism>
<reference evidence="2" key="1">
    <citation type="submission" date="2015-09" db="EMBL/GenBank/DDBJ databases">
        <authorList>
            <consortium name="Pathogen Informatics"/>
        </authorList>
    </citation>
    <scope>NUCLEOTIDE SEQUENCE [LARGE SCALE GENOMIC DNA]</scope>
    <source>
        <strain evidence="2">Lake Konstanz</strain>
    </source>
</reference>
<proteinExistence type="predicted"/>
<dbReference type="AlphaFoldDB" id="A0A0S4JS77"/>
<dbReference type="VEuPathDB" id="TriTrypDB:BSAL_40700"/>
<gene>
    <name evidence="1" type="ORF">BSAL_40700</name>
</gene>
<accession>A0A0S4JS77</accession>
<evidence type="ECO:0000313" key="1">
    <source>
        <dbReference type="EMBL" id="CUG93089.1"/>
    </source>
</evidence>
<sequence>MRRLVAAFSVPVSVFVCRRANWTEALVPMLDELEGVLGEGEHADASQQAAKRVSHWLIEPNINDGGAPSELRSLVNKYSIPASTLMTVPGETDDEVTVSSLRILAFVQAVSALVEQLQSDDVTRGTLREASVQILLEYGVQMVQGKTAAAIRSLITSDVALRDRAPESDISAGVGTSAEISRSLLHATVAVLRVLESDGQLHVHEQHLSRLRVFLRPALVCASHLSVAELCDIGFGLACTSDAPISTSGGFASSGASYEDHNDWVAFAGELVRRLRHQVTPSAMAAKEFSKSSKFAFSLRERKEREKLEQLNRNSETDENNMNLFTVSELASLATSLGLSQFRDATFAGLSTSSTSPPPADGVVTSGQLWDWMAQATCKLVEAEVSVAAAAVAGDDTQPLDLSFSRQDLRSICFACDYAGQPAAYDRIMRMLVNTQVVGAYIPSPSSARTESFAKLGTAIDER</sequence>
<evidence type="ECO:0000313" key="2">
    <source>
        <dbReference type="Proteomes" id="UP000051952"/>
    </source>
</evidence>
<dbReference type="Proteomes" id="UP000051952">
    <property type="component" value="Unassembled WGS sequence"/>
</dbReference>
<dbReference type="EMBL" id="CYKH01002117">
    <property type="protein sequence ID" value="CUG93089.1"/>
    <property type="molecule type" value="Genomic_DNA"/>
</dbReference>